<name>A0A8B6M7P8_METTU</name>
<sequence length="623" mass="65339">MDRFSARDISGLWIDGYALEWSERDMADYYPLLAKAVAGLPDPTPDARSAIYDRARNALLGQLRRLEPPIPEAEIDRESAALEIAVARLETEFAPPPEPEAIAPALPPADVAAPPEPSEAAPVSPPPGLEAAPAAEDASPQETPPVAETPQSPASSGFIAPPPSDAAASEASPEPPQTTAPSSTLAAPRPPMFFKVRRDKPPFFPPAARPEGFSARRTAGPAPALRSPAFPVSPSKTETAPGEPPEASAQTRAPADGAPAAARFHEIEGDDFEPRRSDDRDFQPPKSSDGGASDAAAFYEDGAGAFEPVGDDESGVAPERPGARQLPSALAKPRADAQRPFAPQPPRESAAPPRLWIFGFILGLLVFLIAIAAYELKDRPEDLRQKAAAPVISPEASSNGKIVDRIGVGSQSSAGAPASSSTRAAADASATKEEGPSPDATAPVSRRAALLVEAPDEQSKVKTYLGVVVWKVDNVSNGPGDPLSMAVHAEIDIPEEKLQAEMTLQKNFDSSLPASHTMKIQFTEPADSPLGGVQQISVPQMRREDTATGDALSGVPVAITDNSFLVGLNRGPSEATNLDLLKSRGWIDVPMLLSNGKIAKLTFEKGPAGERAIDDALAAWSAQ</sequence>
<feature type="transmembrane region" description="Helical" evidence="2">
    <location>
        <begin position="355"/>
        <end position="376"/>
    </location>
</feature>
<evidence type="ECO:0000256" key="2">
    <source>
        <dbReference type="SAM" id="Phobius"/>
    </source>
</evidence>
<dbReference type="AlphaFoldDB" id="A0A8B6M7P8"/>
<evidence type="ECO:0008006" key="5">
    <source>
        <dbReference type="Google" id="ProtNLM"/>
    </source>
</evidence>
<evidence type="ECO:0000313" key="4">
    <source>
        <dbReference type="Proteomes" id="UP000485880"/>
    </source>
</evidence>
<organism evidence="3 4">
    <name type="scientific">Methylocella tundrae</name>
    <dbReference type="NCBI Taxonomy" id="227605"/>
    <lineage>
        <taxon>Bacteria</taxon>
        <taxon>Pseudomonadati</taxon>
        <taxon>Pseudomonadota</taxon>
        <taxon>Alphaproteobacteria</taxon>
        <taxon>Hyphomicrobiales</taxon>
        <taxon>Beijerinckiaceae</taxon>
        <taxon>Methylocella</taxon>
    </lineage>
</organism>
<keyword evidence="2" id="KW-1133">Transmembrane helix</keyword>
<gene>
    <name evidence="3" type="ORF">MPC4_30050</name>
</gene>
<feature type="compositionally biased region" description="Low complexity" evidence="1">
    <location>
        <begin position="129"/>
        <end position="141"/>
    </location>
</feature>
<feature type="compositionally biased region" description="Low complexity" evidence="1">
    <location>
        <begin position="287"/>
        <end position="297"/>
    </location>
</feature>
<keyword evidence="2" id="KW-0472">Membrane</keyword>
<feature type="compositionally biased region" description="Basic and acidic residues" evidence="1">
    <location>
        <begin position="263"/>
        <end position="283"/>
    </location>
</feature>
<keyword evidence="4" id="KW-1185">Reference proteome</keyword>
<reference evidence="3 4" key="1">
    <citation type="submission" date="2019-05" db="EMBL/GenBank/DDBJ databases">
        <authorList>
            <person name="Farhan Ul Haque M."/>
        </authorList>
    </citation>
    <scope>NUCLEOTIDE SEQUENCE [LARGE SCALE GENOMIC DNA]</scope>
    <source>
        <strain evidence="3">2</strain>
    </source>
</reference>
<keyword evidence="2" id="KW-0812">Transmembrane</keyword>
<feature type="compositionally biased region" description="Low complexity" evidence="1">
    <location>
        <begin position="410"/>
        <end position="429"/>
    </location>
</feature>
<evidence type="ECO:0000313" key="3">
    <source>
        <dbReference type="EMBL" id="VTZ50866.1"/>
    </source>
</evidence>
<evidence type="ECO:0000256" key="1">
    <source>
        <dbReference type="SAM" id="MobiDB-lite"/>
    </source>
</evidence>
<dbReference type="EMBL" id="CABFMQ020000087">
    <property type="protein sequence ID" value="VTZ50866.1"/>
    <property type="molecule type" value="Genomic_DNA"/>
</dbReference>
<accession>A0A8B6M7P8</accession>
<feature type="region of interest" description="Disordered" evidence="1">
    <location>
        <begin position="95"/>
        <end position="349"/>
    </location>
</feature>
<dbReference type="Proteomes" id="UP000485880">
    <property type="component" value="Unassembled WGS sequence"/>
</dbReference>
<feature type="region of interest" description="Disordered" evidence="1">
    <location>
        <begin position="408"/>
        <end position="444"/>
    </location>
</feature>
<feature type="compositionally biased region" description="Low complexity" evidence="1">
    <location>
        <begin position="253"/>
        <end position="262"/>
    </location>
</feature>
<comment type="caution">
    <text evidence="3">The sequence shown here is derived from an EMBL/GenBank/DDBJ whole genome shotgun (WGS) entry which is preliminary data.</text>
</comment>
<protein>
    <recommendedName>
        <fullName evidence="5">CheA signal transduction histidine kinase</fullName>
    </recommendedName>
</protein>
<proteinExistence type="predicted"/>
<feature type="compositionally biased region" description="Low complexity" evidence="1">
    <location>
        <begin position="100"/>
        <end position="122"/>
    </location>
</feature>